<dbReference type="RefSeq" id="WP_208851445.1">
    <property type="nucleotide sequence ID" value="NZ_JAGGDJ010000085.1"/>
</dbReference>
<name>A0ABS3WKX1_9BACL</name>
<dbReference type="PROSITE" id="PS51257">
    <property type="entry name" value="PROKAR_LIPOPROTEIN"/>
    <property type="match status" value="1"/>
</dbReference>
<dbReference type="PANTHER" id="PTHR43649">
    <property type="entry name" value="ARABINOSE-BINDING PROTEIN-RELATED"/>
    <property type="match status" value="1"/>
</dbReference>
<reference evidence="2 3" key="1">
    <citation type="submission" date="2021-03" db="EMBL/GenBank/DDBJ databases">
        <title>Paenibacillus artemisicola MWE-103 whole genome sequence.</title>
        <authorList>
            <person name="Ham Y.J."/>
        </authorList>
    </citation>
    <scope>NUCLEOTIDE SEQUENCE [LARGE SCALE GENOMIC DNA]</scope>
    <source>
        <strain evidence="2 3">MWE-103</strain>
    </source>
</reference>
<keyword evidence="1" id="KW-0732">Signal</keyword>
<evidence type="ECO:0000313" key="2">
    <source>
        <dbReference type="EMBL" id="MBO7748927.1"/>
    </source>
</evidence>
<organism evidence="2 3">
    <name type="scientific">Paenibacillus artemisiicola</name>
    <dbReference type="NCBI Taxonomy" id="1172618"/>
    <lineage>
        <taxon>Bacteria</taxon>
        <taxon>Bacillati</taxon>
        <taxon>Bacillota</taxon>
        <taxon>Bacilli</taxon>
        <taxon>Bacillales</taxon>
        <taxon>Paenibacillaceae</taxon>
        <taxon>Paenibacillus</taxon>
    </lineage>
</organism>
<feature type="signal peptide" evidence="1">
    <location>
        <begin position="1"/>
        <end position="17"/>
    </location>
</feature>
<dbReference type="Proteomes" id="UP000670947">
    <property type="component" value="Unassembled WGS sequence"/>
</dbReference>
<dbReference type="SUPFAM" id="SSF53850">
    <property type="entry name" value="Periplasmic binding protein-like II"/>
    <property type="match status" value="1"/>
</dbReference>
<comment type="caution">
    <text evidence="2">The sequence shown here is derived from an EMBL/GenBank/DDBJ whole genome shotgun (WGS) entry which is preliminary data.</text>
</comment>
<gene>
    <name evidence="2" type="ORF">I8J29_32670</name>
</gene>
<accession>A0ABS3WKX1</accession>
<evidence type="ECO:0000256" key="1">
    <source>
        <dbReference type="SAM" id="SignalP"/>
    </source>
</evidence>
<evidence type="ECO:0000313" key="3">
    <source>
        <dbReference type="Proteomes" id="UP000670947"/>
    </source>
</evidence>
<dbReference type="Gene3D" id="3.40.190.10">
    <property type="entry name" value="Periplasmic binding protein-like II"/>
    <property type="match status" value="2"/>
</dbReference>
<sequence>MKLRLGIILLAIGLLLAACSSSPEQPPEEKTPESGAIPIRVFAQQDAGQNLQTNAFSNYLEQTYGVKFTWDVIPYEGAKEKRQISLASGNYPDTYILTAYIDQFSKAEELRYGKQGIFLPLNDLIDKYAPHIKAAFEQNEALRELNTAPDGNIYGLVSYSECFHCSYPNKMWLNRKWLDKLGLSMPKTTADFKRVLEAFKKDDPNGNGAADEIPLSGSTEDFGVRIVPFLMNGFIYDDDRDYLMLKNGKVDTAANKPEWREGLAYIKSLYEEGLIDPGAFTQSAEAYKKLGDNEGVELLGAGAAMHPEIFVGGETGSNRSRDYAPVPPLTGPHASYAVHDEGGINPGAKFVITNKATPEAQVALIRMIDYIYTPDGQIHAESGEEGVGWRKPLPGEQALGKGVKPLFAGMVKPEGSPPTNTGWVGTGHFYMPKSYRDSWVQGTDMYAPDGYERRLQAATELYAGKEPKNLFPAWNVWVDDASAQQANMLETNLKNYIDQNTLQFITGAQDLDAEWDAYVRGLDDMGLSAYLAIMQKGYDDYLHTRSK</sequence>
<dbReference type="InterPro" id="IPR050490">
    <property type="entry name" value="Bact_solute-bd_prot1"/>
</dbReference>
<protein>
    <submittedName>
        <fullName evidence="2">Extracellular solute-binding protein</fullName>
    </submittedName>
</protein>
<dbReference type="InterPro" id="IPR006059">
    <property type="entry name" value="SBP"/>
</dbReference>
<dbReference type="Pfam" id="PF13416">
    <property type="entry name" value="SBP_bac_8"/>
    <property type="match status" value="1"/>
</dbReference>
<dbReference type="EMBL" id="JAGGDJ010000085">
    <property type="protein sequence ID" value="MBO7748927.1"/>
    <property type="molecule type" value="Genomic_DNA"/>
</dbReference>
<proteinExistence type="predicted"/>
<feature type="chain" id="PRO_5047132788" evidence="1">
    <location>
        <begin position="18"/>
        <end position="547"/>
    </location>
</feature>
<keyword evidence="3" id="KW-1185">Reference proteome</keyword>
<dbReference type="PANTHER" id="PTHR43649:SF12">
    <property type="entry name" value="DIACETYLCHITOBIOSE BINDING PROTEIN DASA"/>
    <property type="match status" value="1"/>
</dbReference>